<keyword evidence="3" id="KW-1185">Reference proteome</keyword>
<dbReference type="EMBL" id="LEKV01001092">
    <property type="protein sequence ID" value="KVI08734.1"/>
    <property type="molecule type" value="Genomic_DNA"/>
</dbReference>
<protein>
    <submittedName>
        <fullName evidence="2">Synaptojanin, N-terminal</fullName>
    </submittedName>
</protein>
<evidence type="ECO:0000259" key="1">
    <source>
        <dbReference type="PROSITE" id="PS50275"/>
    </source>
</evidence>
<dbReference type="GO" id="GO:0046856">
    <property type="term" value="P:phosphatidylinositol dephosphorylation"/>
    <property type="evidence" value="ECO:0007669"/>
    <property type="project" value="TreeGrafter"/>
</dbReference>
<dbReference type="GO" id="GO:0005783">
    <property type="term" value="C:endoplasmic reticulum"/>
    <property type="evidence" value="ECO:0007669"/>
    <property type="project" value="TreeGrafter"/>
</dbReference>
<proteinExistence type="predicted"/>
<dbReference type="AlphaFoldDB" id="A0A103YGL3"/>
<dbReference type="STRING" id="59895.A0A103YGL3"/>
<evidence type="ECO:0000313" key="2">
    <source>
        <dbReference type="EMBL" id="KVI08734.1"/>
    </source>
</evidence>
<evidence type="ECO:0000313" key="3">
    <source>
        <dbReference type="Proteomes" id="UP000243975"/>
    </source>
</evidence>
<gene>
    <name evidence="2" type="ORF">Ccrd_012894</name>
</gene>
<sequence>MVSSCYMLSEKGEKVERQVGIVRTNSIDCLDRTNVTQSMIGRKMLEFQLERLGVVEFTTQPDFEDCFKT</sequence>
<organism evidence="2 3">
    <name type="scientific">Cynara cardunculus var. scolymus</name>
    <name type="common">Globe artichoke</name>
    <name type="synonym">Cynara scolymus</name>
    <dbReference type="NCBI Taxonomy" id="59895"/>
    <lineage>
        <taxon>Eukaryota</taxon>
        <taxon>Viridiplantae</taxon>
        <taxon>Streptophyta</taxon>
        <taxon>Embryophyta</taxon>
        <taxon>Tracheophyta</taxon>
        <taxon>Spermatophyta</taxon>
        <taxon>Magnoliopsida</taxon>
        <taxon>eudicotyledons</taxon>
        <taxon>Gunneridae</taxon>
        <taxon>Pentapetalae</taxon>
        <taxon>asterids</taxon>
        <taxon>campanulids</taxon>
        <taxon>Asterales</taxon>
        <taxon>Asteraceae</taxon>
        <taxon>Carduoideae</taxon>
        <taxon>Cardueae</taxon>
        <taxon>Carduinae</taxon>
        <taxon>Cynara</taxon>
    </lineage>
</organism>
<feature type="non-terminal residue" evidence="2">
    <location>
        <position position="1"/>
    </location>
</feature>
<accession>A0A103YGL3</accession>
<dbReference type="PROSITE" id="PS50275">
    <property type="entry name" value="SAC"/>
    <property type="match status" value="1"/>
</dbReference>
<dbReference type="GO" id="GO:0043812">
    <property type="term" value="F:phosphatidylinositol-4-phosphate phosphatase activity"/>
    <property type="evidence" value="ECO:0007669"/>
    <property type="project" value="TreeGrafter"/>
</dbReference>
<reference evidence="2 3" key="1">
    <citation type="journal article" date="2016" name="Sci. Rep.">
        <title>The genome sequence of the outbreeding globe artichoke constructed de novo incorporating a phase-aware low-pass sequencing strategy of F1 progeny.</title>
        <authorList>
            <person name="Scaglione D."/>
            <person name="Reyes-Chin-Wo S."/>
            <person name="Acquadro A."/>
            <person name="Froenicke L."/>
            <person name="Portis E."/>
            <person name="Beitel C."/>
            <person name="Tirone M."/>
            <person name="Mauro R."/>
            <person name="Lo Monaco A."/>
            <person name="Mauromicale G."/>
            <person name="Faccioli P."/>
            <person name="Cattivelli L."/>
            <person name="Rieseberg L."/>
            <person name="Michelmore R."/>
            <person name="Lanteri S."/>
        </authorList>
    </citation>
    <scope>NUCLEOTIDE SEQUENCE [LARGE SCALE GENOMIC DNA]</scope>
    <source>
        <strain evidence="2">2C</strain>
    </source>
</reference>
<feature type="domain" description="SAC" evidence="1">
    <location>
        <begin position="1"/>
        <end position="56"/>
    </location>
</feature>
<dbReference type="PANTHER" id="PTHR45662:SF2">
    <property type="entry name" value="PHOSPHATIDYLINOSITOL-3-PHOSPHATASE SAC1"/>
    <property type="match status" value="1"/>
</dbReference>
<dbReference type="InterPro" id="IPR002013">
    <property type="entry name" value="SAC_dom"/>
</dbReference>
<dbReference type="Proteomes" id="UP000243975">
    <property type="component" value="Unassembled WGS sequence"/>
</dbReference>
<dbReference type="PANTHER" id="PTHR45662">
    <property type="entry name" value="PHOSPHATIDYLINOSITIDE PHOSPHATASE SAC1"/>
    <property type="match status" value="1"/>
</dbReference>
<comment type="caution">
    <text evidence="2">The sequence shown here is derived from an EMBL/GenBank/DDBJ whole genome shotgun (WGS) entry which is preliminary data.</text>
</comment>
<dbReference type="Gramene" id="KVI08734">
    <property type="protein sequence ID" value="KVI08734"/>
    <property type="gene ID" value="Ccrd_012894"/>
</dbReference>
<name>A0A103YGL3_CYNCS</name>